<accession>U6MGI4</accession>
<dbReference type="GO" id="GO:0005634">
    <property type="term" value="C:nucleus"/>
    <property type="evidence" value="ECO:0007669"/>
    <property type="project" value="TreeGrafter"/>
</dbReference>
<dbReference type="PANTHER" id="PTHR14312:SF1">
    <property type="entry name" value="BASIC-LEUCINE ZIPPER TRANSCRIPTION FACTOR A"/>
    <property type="match status" value="1"/>
</dbReference>
<dbReference type="Proteomes" id="UP000030763">
    <property type="component" value="Unassembled WGS sequence"/>
</dbReference>
<feature type="region of interest" description="Disordered" evidence="2">
    <location>
        <begin position="561"/>
        <end position="590"/>
    </location>
</feature>
<evidence type="ECO:0000256" key="1">
    <source>
        <dbReference type="SAM" id="Coils"/>
    </source>
</evidence>
<feature type="compositionally biased region" description="Basic and acidic residues" evidence="2">
    <location>
        <begin position="1"/>
        <end position="10"/>
    </location>
</feature>
<protein>
    <submittedName>
        <fullName evidence="3">Uncharacterized protein</fullName>
    </submittedName>
</protein>
<evidence type="ECO:0000313" key="3">
    <source>
        <dbReference type="EMBL" id="CDJ61554.1"/>
    </source>
</evidence>
<feature type="compositionally biased region" description="Basic and acidic residues" evidence="2">
    <location>
        <begin position="574"/>
        <end position="590"/>
    </location>
</feature>
<feature type="coiled-coil region" evidence="1">
    <location>
        <begin position="26"/>
        <end position="53"/>
    </location>
</feature>
<organism evidence="3 4">
    <name type="scientific">Eimeria maxima</name>
    <name type="common">Coccidian parasite</name>
    <dbReference type="NCBI Taxonomy" id="5804"/>
    <lineage>
        <taxon>Eukaryota</taxon>
        <taxon>Sar</taxon>
        <taxon>Alveolata</taxon>
        <taxon>Apicomplexa</taxon>
        <taxon>Conoidasida</taxon>
        <taxon>Coccidia</taxon>
        <taxon>Eucoccidiorida</taxon>
        <taxon>Eimeriorina</taxon>
        <taxon>Eimeriidae</taxon>
        <taxon>Eimeria</taxon>
    </lineage>
</organism>
<feature type="compositionally biased region" description="Low complexity" evidence="2">
    <location>
        <begin position="309"/>
        <end position="318"/>
    </location>
</feature>
<dbReference type="RefSeq" id="XP_013338204.1">
    <property type="nucleotide sequence ID" value="XM_013482750.1"/>
</dbReference>
<keyword evidence="4" id="KW-1185">Reference proteome</keyword>
<feature type="compositionally biased region" description="Basic and acidic residues" evidence="2">
    <location>
        <begin position="264"/>
        <end position="275"/>
    </location>
</feature>
<evidence type="ECO:0000313" key="4">
    <source>
        <dbReference type="Proteomes" id="UP000030763"/>
    </source>
</evidence>
<feature type="region of interest" description="Disordered" evidence="2">
    <location>
        <begin position="683"/>
        <end position="706"/>
    </location>
</feature>
<dbReference type="OrthoDB" id="346644at2759"/>
<feature type="compositionally biased region" description="Basic and acidic residues" evidence="2">
    <location>
        <begin position="1905"/>
        <end position="1915"/>
    </location>
</feature>
<reference evidence="3" key="1">
    <citation type="submission" date="2013-10" db="EMBL/GenBank/DDBJ databases">
        <title>Genomic analysis of the causative agents of coccidiosis in chickens.</title>
        <authorList>
            <person name="Reid A.J."/>
            <person name="Blake D."/>
            <person name="Billington K."/>
            <person name="Browne H."/>
            <person name="Dunn M."/>
            <person name="Hung S."/>
            <person name="Kawahara F."/>
            <person name="Miranda-Saavedra D."/>
            <person name="Mourier T."/>
            <person name="Nagra H."/>
            <person name="Otto T.D."/>
            <person name="Rawlings N."/>
            <person name="Sanchez A."/>
            <person name="Sanders M."/>
            <person name="Subramaniam C."/>
            <person name="Tay Y."/>
            <person name="Dear P."/>
            <person name="Doerig C."/>
            <person name="Gruber A."/>
            <person name="Parkinson J."/>
            <person name="Shirley M."/>
            <person name="Wan K.L."/>
            <person name="Berriman M."/>
            <person name="Tomley F."/>
            <person name="Pain A."/>
        </authorList>
    </citation>
    <scope>NUCLEOTIDE SEQUENCE [LARGE SCALE GENOMIC DNA]</scope>
    <source>
        <strain evidence="3">Weybridge</strain>
    </source>
</reference>
<keyword evidence="1" id="KW-0175">Coiled coil</keyword>
<feature type="region of interest" description="Disordered" evidence="2">
    <location>
        <begin position="1"/>
        <end position="22"/>
    </location>
</feature>
<dbReference type="VEuPathDB" id="ToxoDB:EMWEY_00042240"/>
<dbReference type="GO" id="GO:0010468">
    <property type="term" value="P:regulation of gene expression"/>
    <property type="evidence" value="ECO:0007669"/>
    <property type="project" value="TreeGrafter"/>
</dbReference>
<reference evidence="3" key="2">
    <citation type="submission" date="2013-10" db="EMBL/GenBank/DDBJ databases">
        <authorList>
            <person name="Aslett M."/>
        </authorList>
    </citation>
    <scope>NUCLEOTIDE SEQUENCE [LARGE SCALE GENOMIC DNA]</scope>
    <source>
        <strain evidence="3">Weybridge</strain>
    </source>
</reference>
<gene>
    <name evidence="3" type="ORF">EMWEY_00042240</name>
</gene>
<sequence length="2309" mass="251911">MEKQDGHEAPSTESQLGGTWSSCAGSGEVELLMKELTRQMQKEQQQLVAAASCAAAAEALPLAKEKLGNMTVRPSTLMVVRHPVAEVVLVPATAPVKSAASPAGDAADAVAIRAPGDAIGEIVGNCIGSNSSMNNTNGSTSSSNRVELLDVSVKDKHLENRLLCACPELRRLLGRGLTVLEFTDMARQRQQEQQHRTLEQREQHAQVQSPYVLVRRGLPKFFDLDWESLACYFLQALSQQQQQQQQVKQGKQQQQQEQQQEQQQKQERRLVEHPNRQLPEVKTGMKDQQQQQKCRVINPVQPARRPVEQNQQGQMGKQPQKEKKGAAVCNAFAVCKGKSDEVLLWAHQLSRSLLQCFASPSMSNDAASSNSSNGSSCSRSISGGMVEVWALEKLNGEAAHISFCSQLKAWACCSKNVCLLLPAGAAVASSCKYTMPGMSASRDDAALRDSSHQQRLAAGVLQGPSHLQEQRTSRKQQQQAQRQAFKLLRPLGLDRFVSHTVPPKGQKQPYREQYALRVADAWQRLLKHLTEEQVEKLQSLLQSNTLVGELIGTEERQHIVRASTRQPHLQQQEQKQHFEQEEQRQEHEETQTGRLTFFALVPHKSDSVNTPFCGPPCRSPGVALPLLESLGLETARVAARLQASSPIELLLQLRQLEHEKDSPSPFETEGLVLYFCRCKSSVGNERDNSSSGGSNSIASSNTMSGDSCSQEESVVVALAKAKTTFYQMRRKIRERMKRLIQSCCFWEAAAAAASAAACPAEQPSDAKGKQIFADFVLEALDVPSKAASAAAYANGSEAELTADISADATSPEAEASRRVQMAQTVGMYWCSALEGELSRFCDMLKSFVPQRTLRPLLKEIVNRQSVRKEAKVLLRQLVLHKQELDRLVQTENSSFRKAVAFSCSLAASLLLALRCLPDPQHVSLLWQEHQSPQPPLLQQQQQGRVGECSGRGAELHKDLQDIGYLRDLICVPATRKKRDTGAPLIQFLMAYVDMRFLDFMEDSREFGEVMDMPHIWRAPTQKLLLTHMQRVNSSSGRRVRHPFVIVRMADLNGAGAAVLTPKHWQHVQKNKPRLNQQRATAYLVVPPLLLTAYQFYELRQVCLDHGCRLLLRHRACAAGCCCCSLHDSRSNCPGGAREAVTVSAATADSASLVVLWGLDEHGSCVSSERLHQLQQLQTHEQLREHNHSWRGIALVNQSGAIEGLYDFGFEGGLGNASSQGATRYLVAETAVGKAILQAGGRVAEGILALASKCCNRNMLDTKCGGSQAPLRPEAATSDPRRTIVKLPALLVAKGTGVQERGIWQRAVEQFAAAVKAVMHNTGYGSDPRAYNKTGTLGPPPAAVFSSESPYSGTGFVRDSCQGMTTSADSAGLPSPPSPAASVVVLLPVGLPGSGKTTVMLEALRPALRHEFMSRNTVSVGGVTGLVIWEGRPPNSLKKMRAATTTAFATTPGAAVTTAATSAVASSSATGMSTRASATATPTVTAGAPVALSAPFESVFDCVCFLSSDEFTGEVLRSLGHNTPTGLLHQLCLEEALRAGPAAAARLSSPRVHRDSGGPFALYPDDKTMNVAISEGKKLLENALNDFFVQLTDTLVNRFLQEEQRRQPAKEGSSPAECWSPLRVLVVVDRNHPPNAITSRFSEVEKLLRDLQWAVLTRCGVLVKVATAALLLLPDAAQDRSSVLFRLPSGCSNAHISWNFPWSIEVVLICMYRVLCRGAHATLTGGRGGLHAPFEGLSDVASDPDIEQDVKALHICFSFLSLFRGLPNVHDFLRRNSNVTHVLQLQTMLTTQQQQKKVLQPVHQQLEKQQQLLLTALSSLKPFRDPAKNQRVLYTALAESLRQFPPEGPVSGEHHANQLATIGHRANELLQHIDSVFLSMEEPLLQQSHQMVEHQLQRQQPQRQNEPQEQRHHDKVAPCVRLQQPQGDSGQVATEESGRMEFKGLDPPTVDLKLRLPKYFSVFLGGEKEALTSLTQQLLVSAQNAGGAGVPSVVDICENLKPVDKFHTTTFFLGGDTLRASRREIEAANEWLDGQLGATSHDVSCRDAASKDPCSYSCVSPRILRLYELLASRRQLNHYFKFRVTHLLLTDIGLACAALTPLSPVLPLAEPSRPRTSAIQVSIGSSTLLGDSLSGDQVDGPVSLELAKTAREVDAGVGQCGPSCAVCGPHEVPRQASGLQPLCMAAYHYAHVTLGLSGGATAVMSNDTIAAADKAILQGIREKKLRANTPRPFRTGSARNAVGVPEDRGKPPVAKDAYHNLQCCPVGGSDDPQELMFFTGVPIGNRCARLWVWSVPTEVQEEVEGPVQAC</sequence>
<dbReference type="PANTHER" id="PTHR14312">
    <property type="entry name" value="CREB/ATF BZIP TRANSCRIPTION FACTOR"/>
    <property type="match status" value="1"/>
</dbReference>
<feature type="compositionally biased region" description="Polar residues" evidence="2">
    <location>
        <begin position="11"/>
        <end position="22"/>
    </location>
</feature>
<feature type="compositionally biased region" description="Polar residues" evidence="2">
    <location>
        <begin position="1922"/>
        <end position="1933"/>
    </location>
</feature>
<evidence type="ECO:0000256" key="2">
    <source>
        <dbReference type="SAM" id="MobiDB-lite"/>
    </source>
</evidence>
<feature type="region of interest" description="Disordered" evidence="2">
    <location>
        <begin position="1888"/>
        <end position="1943"/>
    </location>
</feature>
<dbReference type="OMA" id="WACCSKN"/>
<name>U6MGI4_EIMMA</name>
<dbReference type="GO" id="GO:0043565">
    <property type="term" value="F:sequence-specific DNA binding"/>
    <property type="evidence" value="ECO:0007669"/>
    <property type="project" value="TreeGrafter"/>
</dbReference>
<feature type="compositionally biased region" description="Low complexity" evidence="2">
    <location>
        <begin position="689"/>
        <end position="701"/>
    </location>
</feature>
<dbReference type="GeneID" id="25338210"/>
<dbReference type="EMBL" id="HG722125">
    <property type="protein sequence ID" value="CDJ61554.1"/>
    <property type="molecule type" value="Genomic_DNA"/>
</dbReference>
<proteinExistence type="predicted"/>
<feature type="region of interest" description="Disordered" evidence="2">
    <location>
        <begin position="258"/>
        <end position="321"/>
    </location>
</feature>